<dbReference type="EMBL" id="JACHFY010000003">
    <property type="protein sequence ID" value="MBB5253258.1"/>
    <property type="molecule type" value="Genomic_DNA"/>
</dbReference>
<gene>
    <name evidence="2" type="ORF">D1869_00485</name>
    <name evidence="1" type="ORF">HNQ62_001000</name>
</gene>
<dbReference type="RefSeq" id="WP_156013457.1">
    <property type="nucleotide sequence ID" value="NZ_CP045484.1"/>
</dbReference>
<dbReference type="KEGG" id="soh:D1869_00485"/>
<evidence type="ECO:0000313" key="4">
    <source>
        <dbReference type="Proteomes" id="UP000582213"/>
    </source>
</evidence>
<dbReference type="OrthoDB" id="41216at2157"/>
<proteinExistence type="predicted"/>
<evidence type="ECO:0000313" key="2">
    <source>
        <dbReference type="EMBL" id="QGR15836.1"/>
    </source>
</evidence>
<dbReference type="Proteomes" id="UP000427373">
    <property type="component" value="Chromosome"/>
</dbReference>
<protein>
    <submittedName>
        <fullName evidence="2">Uncharacterized protein</fullName>
    </submittedName>
</protein>
<evidence type="ECO:0000313" key="3">
    <source>
        <dbReference type="Proteomes" id="UP000427373"/>
    </source>
</evidence>
<reference evidence="2 3" key="1">
    <citation type="submission" date="2019-10" db="EMBL/GenBank/DDBJ databases">
        <title>Genome Sequences from Six Type Strain Members of the Archaeal Family Sulfolobaceae: Acidianus ambivalens, Acidianus infernus, Metallosphaera prunae, Stygiolobus azoricus, Sulfolobus metallicus, and Sulfurisphaera ohwakuensis.</title>
        <authorList>
            <person name="Counts J.A."/>
            <person name="Kelly R.M."/>
        </authorList>
    </citation>
    <scope>NUCLEOTIDE SEQUENCE [LARGE SCALE GENOMIC DNA]</scope>
    <source>
        <strain evidence="2 3">TA-1</strain>
    </source>
</reference>
<organism evidence="2 3">
    <name type="scientific">Sulfurisphaera ohwakuensis</name>
    <dbReference type="NCBI Taxonomy" id="69656"/>
    <lineage>
        <taxon>Archaea</taxon>
        <taxon>Thermoproteota</taxon>
        <taxon>Thermoprotei</taxon>
        <taxon>Sulfolobales</taxon>
        <taxon>Sulfolobaceae</taxon>
        <taxon>Sulfurisphaera</taxon>
    </lineage>
</organism>
<dbReference type="GeneID" id="42799679"/>
<keyword evidence="3" id="KW-1185">Reference proteome</keyword>
<name>A0A650CDP5_SULOH</name>
<evidence type="ECO:0000313" key="1">
    <source>
        <dbReference type="EMBL" id="MBB5253258.1"/>
    </source>
</evidence>
<dbReference type="EMBL" id="CP045484">
    <property type="protein sequence ID" value="QGR15836.1"/>
    <property type="molecule type" value="Genomic_DNA"/>
</dbReference>
<dbReference type="AlphaFoldDB" id="A0A650CDP5"/>
<reference evidence="1 4" key="2">
    <citation type="submission" date="2020-08" db="EMBL/GenBank/DDBJ databases">
        <title>Genomic Encyclopedia of Type Strains, Phase IV (KMG-IV): sequencing the most valuable type-strain genomes for metagenomic binning, comparative biology and taxonomic classification.</title>
        <authorList>
            <person name="Goeker M."/>
        </authorList>
    </citation>
    <scope>NUCLEOTIDE SEQUENCE [LARGE SCALE GENOMIC DNA]</scope>
    <source>
        <strain evidence="1 4">DSM 12421</strain>
    </source>
</reference>
<sequence length="92" mass="10522">MLRIIIGANSNIDITPKIIEALKERKIEFILELDLLSRSYIELELDNKIIILQSENDLMRFLDNLNDRKGDDSSNGSLTYTSDNVLSNLLLI</sequence>
<dbReference type="Proteomes" id="UP000582213">
    <property type="component" value="Unassembled WGS sequence"/>
</dbReference>
<accession>A0A650CDP5</accession>